<proteinExistence type="predicted"/>
<dbReference type="Gene3D" id="2.120.10.30">
    <property type="entry name" value="TolB, C-terminal domain"/>
    <property type="match status" value="1"/>
</dbReference>
<reference evidence="1 2" key="1">
    <citation type="submission" date="2020-06" db="EMBL/GenBank/DDBJ databases">
        <authorList>
            <person name="Li R."/>
            <person name="Bekaert M."/>
        </authorList>
    </citation>
    <scope>NUCLEOTIDE SEQUENCE [LARGE SCALE GENOMIC DNA]</scope>
    <source>
        <strain evidence="2">wild</strain>
    </source>
</reference>
<keyword evidence="2" id="KW-1185">Reference proteome</keyword>
<dbReference type="InterPro" id="IPR011042">
    <property type="entry name" value="6-blade_b-propeller_TolB-like"/>
</dbReference>
<accession>A0A6J8CG81</accession>
<protein>
    <submittedName>
        <fullName evidence="1">Uncharacterized protein</fullName>
    </submittedName>
</protein>
<dbReference type="OrthoDB" id="6162638at2759"/>
<evidence type="ECO:0000313" key="2">
    <source>
        <dbReference type="Proteomes" id="UP000507470"/>
    </source>
</evidence>
<evidence type="ECO:0000313" key="1">
    <source>
        <dbReference type="EMBL" id="CAC5395463.1"/>
    </source>
</evidence>
<dbReference type="SUPFAM" id="SSF63825">
    <property type="entry name" value="YWTD domain"/>
    <property type="match status" value="1"/>
</dbReference>
<dbReference type="Proteomes" id="UP000507470">
    <property type="component" value="Unassembled WGS sequence"/>
</dbReference>
<name>A0A6J8CG81_MYTCO</name>
<dbReference type="EMBL" id="CACVKT020005510">
    <property type="protein sequence ID" value="CAC5395463.1"/>
    <property type="molecule type" value="Genomic_DNA"/>
</dbReference>
<gene>
    <name evidence="1" type="ORF">MCOR_30133</name>
</gene>
<dbReference type="AlphaFoldDB" id="A0A6J8CG81"/>
<organism evidence="1 2">
    <name type="scientific">Mytilus coruscus</name>
    <name type="common">Sea mussel</name>
    <dbReference type="NCBI Taxonomy" id="42192"/>
    <lineage>
        <taxon>Eukaryota</taxon>
        <taxon>Metazoa</taxon>
        <taxon>Spiralia</taxon>
        <taxon>Lophotrochozoa</taxon>
        <taxon>Mollusca</taxon>
        <taxon>Bivalvia</taxon>
        <taxon>Autobranchia</taxon>
        <taxon>Pteriomorphia</taxon>
        <taxon>Mytilida</taxon>
        <taxon>Mytiloidea</taxon>
        <taxon>Mytilidae</taxon>
        <taxon>Mytilinae</taxon>
        <taxon>Mytilus</taxon>
    </lineage>
</organism>
<sequence length="225" mass="25365">MLSNGNVLIADYVGNNVIKEYSEDGKHIRDIPCSNGPFDLTVIDSDCIAVTYGDKKYVEILDMKNNTVVRKVIFNDECHGISYQENKLFIIIDGIVITDITGRVLQTLDIDCGSYLKTIKDRIYFTCNSTVNCISMAGEKIWEHTEKSSGDLFGITVDDHENVYVTDVQSNTLIAIQHAGRCSRTLLTETDGLHSPCALYYNKYKKALLMCNEAELVFLYNLVEY</sequence>